<dbReference type="Proteomes" id="UP000812966">
    <property type="component" value="Unassembled WGS sequence"/>
</dbReference>
<dbReference type="GO" id="GO:0000398">
    <property type="term" value="P:mRNA splicing, via spliceosome"/>
    <property type="evidence" value="ECO:0007669"/>
    <property type="project" value="UniProtKB-UniRule"/>
</dbReference>
<dbReference type="InterPro" id="IPR018492">
    <property type="entry name" value="Ribosomal_eL8/Nhp2"/>
</dbReference>
<evidence type="ECO:0000313" key="9">
    <source>
        <dbReference type="Proteomes" id="UP000812966"/>
    </source>
</evidence>
<feature type="domain" description="Ribosomal protein eL8/eL30/eS12/Gadd45" evidence="7">
    <location>
        <begin position="119"/>
        <end position="202"/>
    </location>
</feature>
<protein>
    <recommendedName>
        <fullName evidence="5">H/ACA ribonucleoprotein complex subunit 2</fullName>
    </recommendedName>
    <alternativeName>
        <fullName evidence="5">Nucleolar protein family A member 2</fullName>
    </alternativeName>
</protein>
<gene>
    <name evidence="8" type="ORF">FFLO_00265</name>
</gene>
<dbReference type="InterPro" id="IPR002415">
    <property type="entry name" value="H/ACA_rnp_Nhp2-like"/>
</dbReference>
<dbReference type="SUPFAM" id="SSF55315">
    <property type="entry name" value="L30e-like"/>
    <property type="match status" value="1"/>
</dbReference>
<dbReference type="GO" id="GO:0003723">
    <property type="term" value="F:RNA binding"/>
    <property type="evidence" value="ECO:0007669"/>
    <property type="project" value="UniProtKB-UniRule"/>
</dbReference>
<feature type="compositionally biased region" description="Basic residues" evidence="6">
    <location>
        <begin position="42"/>
        <end position="54"/>
    </location>
</feature>
<dbReference type="PRINTS" id="PR00881">
    <property type="entry name" value="L7ARS6FAMILY"/>
</dbReference>
<dbReference type="AlphaFoldDB" id="A0A8K0JRR4"/>
<evidence type="ECO:0000313" key="8">
    <source>
        <dbReference type="EMBL" id="KAG7575446.1"/>
    </source>
</evidence>
<evidence type="ECO:0000256" key="5">
    <source>
        <dbReference type="RuleBase" id="RU366039"/>
    </source>
</evidence>
<sequence length="252" mass="27249">MAKDPTLKKKRKSEAVAMEVDAPAEGTASAVAVEADVEDAHAKKKAKKEKKEKKSKGDETVDAGNVTTVTEADVTVAGDEKKKAKKDKKEKDEEETADLNPPTLTPIASPLAPKKLHKKILKTTKKSSKARQLRRGVKEVVKALRKGEQGLLVLAGNITPVDVLSHMPLLAEECKGVEYVWVTSKEELGAAAGTKRATSVVLLCSTPRKRPTPKAGEAPKPAPTQEEIDEWLSPLNECIKEVKELPAQNIVI</sequence>
<dbReference type="InterPro" id="IPR004038">
    <property type="entry name" value="Ribosomal_eL8/eL30/eS12/Gad45"/>
</dbReference>
<name>A0A8K0JRR4_9TREE</name>
<accession>A0A8K0JRR4</accession>
<evidence type="ECO:0000259" key="7">
    <source>
        <dbReference type="Pfam" id="PF01248"/>
    </source>
</evidence>
<proteinExistence type="inferred from homology"/>
<dbReference type="Pfam" id="PF01248">
    <property type="entry name" value="Ribosomal_L7Ae"/>
    <property type="match status" value="1"/>
</dbReference>
<keyword evidence="4 5" id="KW-0687">Ribonucleoprotein</keyword>
<dbReference type="GO" id="GO:0031429">
    <property type="term" value="C:box H/ACA snoRNP complex"/>
    <property type="evidence" value="ECO:0007669"/>
    <property type="project" value="UniProtKB-UniRule"/>
</dbReference>
<comment type="caution">
    <text evidence="8">The sequence shown here is derived from an EMBL/GenBank/DDBJ whole genome shotgun (WGS) entry which is preliminary data.</text>
</comment>
<dbReference type="Gene3D" id="3.30.1330.30">
    <property type="match status" value="1"/>
</dbReference>
<organism evidence="8 9">
    <name type="scientific">Filobasidium floriforme</name>
    <dbReference type="NCBI Taxonomy" id="5210"/>
    <lineage>
        <taxon>Eukaryota</taxon>
        <taxon>Fungi</taxon>
        <taxon>Dikarya</taxon>
        <taxon>Basidiomycota</taxon>
        <taxon>Agaricomycotina</taxon>
        <taxon>Tremellomycetes</taxon>
        <taxon>Filobasidiales</taxon>
        <taxon>Filobasidiaceae</taxon>
        <taxon>Filobasidium</taxon>
    </lineage>
</organism>
<comment type="subcellular location">
    <subcellularLocation>
        <location evidence="1 5">Nucleus</location>
        <location evidence="1 5">Nucleolus</location>
    </subcellularLocation>
</comment>
<keyword evidence="9" id="KW-1185">Reference proteome</keyword>
<evidence type="ECO:0000256" key="2">
    <source>
        <dbReference type="ARBA" id="ARBA00007337"/>
    </source>
</evidence>
<comment type="function">
    <text evidence="5">Required for ribosome biogenesis. Part of a complex which catalyzes pseudouridylation of rRNA. This involves the isomerization of uridine such that the ribose is subsequently attached to C5, instead of the normal N1. Pseudouridine ('psi') residues may serve to stabilize the conformation of rRNAs.</text>
</comment>
<feature type="compositionally biased region" description="Low complexity" evidence="6">
    <location>
        <begin position="66"/>
        <end position="77"/>
    </location>
</feature>
<feature type="region of interest" description="Disordered" evidence="6">
    <location>
        <begin position="207"/>
        <end position="226"/>
    </location>
</feature>
<evidence type="ECO:0000256" key="6">
    <source>
        <dbReference type="SAM" id="MobiDB-lite"/>
    </source>
</evidence>
<comment type="function">
    <text evidence="5">Common component of the spliceosome and rRNA processing machinery.</text>
</comment>
<dbReference type="EMBL" id="JABELV010000003">
    <property type="protein sequence ID" value="KAG7575446.1"/>
    <property type="molecule type" value="Genomic_DNA"/>
</dbReference>
<keyword evidence="3 5" id="KW-0539">Nucleus</keyword>
<feature type="compositionally biased region" description="Basic and acidic residues" evidence="6">
    <location>
        <begin position="78"/>
        <end position="91"/>
    </location>
</feature>
<feature type="region of interest" description="Disordered" evidence="6">
    <location>
        <begin position="1"/>
        <end position="114"/>
    </location>
</feature>
<evidence type="ECO:0000256" key="1">
    <source>
        <dbReference type="ARBA" id="ARBA00004604"/>
    </source>
</evidence>
<evidence type="ECO:0000256" key="3">
    <source>
        <dbReference type="ARBA" id="ARBA00023242"/>
    </source>
</evidence>
<keyword evidence="5" id="KW-0694">RNA-binding</keyword>
<dbReference type="GO" id="GO:0031120">
    <property type="term" value="P:snRNA pseudouridine synthesis"/>
    <property type="evidence" value="ECO:0007669"/>
    <property type="project" value="UniProtKB-UniRule"/>
</dbReference>
<reference evidence="8" key="1">
    <citation type="submission" date="2020-04" db="EMBL/GenBank/DDBJ databases">
        <title>Analysis of mating type loci in Filobasidium floriforme.</title>
        <authorList>
            <person name="Nowrousian M."/>
        </authorList>
    </citation>
    <scope>NUCLEOTIDE SEQUENCE</scope>
    <source>
        <strain evidence="8">CBS 6242</strain>
    </source>
</reference>
<comment type="similarity">
    <text evidence="2 5">Belongs to the eukaryotic ribosomal protein eL8 family.</text>
</comment>
<evidence type="ECO:0000256" key="4">
    <source>
        <dbReference type="ARBA" id="ARBA00023274"/>
    </source>
</evidence>
<dbReference type="InterPro" id="IPR029064">
    <property type="entry name" value="Ribosomal_eL30-like_sf"/>
</dbReference>
<dbReference type="PRINTS" id="PR00883">
    <property type="entry name" value="NUCLEARHMG"/>
</dbReference>
<dbReference type="OrthoDB" id="5364946at2759"/>